<evidence type="ECO:0000313" key="1">
    <source>
        <dbReference type="EMBL" id="OUQ76622.1"/>
    </source>
</evidence>
<comment type="caution">
    <text evidence="1">The sequence shown here is derived from an EMBL/GenBank/DDBJ whole genome shotgun (WGS) entry which is preliminary data.</text>
</comment>
<dbReference type="Proteomes" id="UP000195859">
    <property type="component" value="Unassembled WGS sequence"/>
</dbReference>
<protein>
    <submittedName>
        <fullName evidence="1">Uncharacterized protein</fullName>
    </submittedName>
</protein>
<sequence>MLNNLVCFLNTAWQWILHNIFSISALAVSLLTLHRNRTTLEVKFSPGIDRTMDLSTEIIDKNGNYIHAYRNVFLVSVEIINSSPNDIAYYDLYAFDPKTYNFLEFVNPKAFLFSHPGVGVIHYINKVTFNILNVPLEQYGVFKANSYTKFNLPIIVTDPDEIKNIDALTVGFKAIKRTLFRNTDKQSYYVTYNVKNLLQDSRFKKGYNNEIKIFITISEILNSEKLEDAFLYDELPKLDIILGELKNSEISDQALSDIVNMYKYLIENKTMLSVEVKSLLRDITKRSILGFATENNQKRKDLMLKIKKDFSKISDRTITSTKF</sequence>
<evidence type="ECO:0000313" key="2">
    <source>
        <dbReference type="Proteomes" id="UP000195859"/>
    </source>
</evidence>
<organism evidence="1 2">
    <name type="scientific">Lactobacillus gallinarum</name>
    <dbReference type="NCBI Taxonomy" id="52242"/>
    <lineage>
        <taxon>Bacteria</taxon>
        <taxon>Bacillati</taxon>
        <taxon>Bacillota</taxon>
        <taxon>Bacilli</taxon>
        <taxon>Lactobacillales</taxon>
        <taxon>Lactobacillaceae</taxon>
        <taxon>Lactobacillus</taxon>
    </lineage>
</organism>
<accession>A0A1Y4TWB1</accession>
<proteinExistence type="predicted"/>
<dbReference type="RefSeq" id="WP_087235659.1">
    <property type="nucleotide sequence ID" value="NZ_NFKZ01000007.1"/>
</dbReference>
<dbReference type="EMBL" id="NFLZ01000008">
    <property type="protein sequence ID" value="OUQ76622.1"/>
    <property type="molecule type" value="Genomic_DNA"/>
</dbReference>
<reference evidence="2" key="1">
    <citation type="submission" date="2017-04" db="EMBL/GenBank/DDBJ databases">
        <title>Function of individual gut microbiota members based on whole genome sequencing of pure cultures obtained from chicken caecum.</title>
        <authorList>
            <person name="Medvecky M."/>
            <person name="Cejkova D."/>
            <person name="Polansky O."/>
            <person name="Karasova D."/>
            <person name="Kubasova T."/>
            <person name="Cizek A."/>
            <person name="Rychlik I."/>
        </authorList>
    </citation>
    <scope>NUCLEOTIDE SEQUENCE [LARGE SCALE GENOMIC DNA]</scope>
    <source>
        <strain evidence="2">An101</strain>
    </source>
</reference>
<dbReference type="AlphaFoldDB" id="A0A1Y4TWB1"/>
<dbReference type="GeneID" id="78202959"/>
<gene>
    <name evidence="1" type="ORF">B5E44_04625</name>
</gene>
<name>A0A1Y4TWB1_9LACO</name>